<dbReference type="EMBL" id="JBFCZG010000010">
    <property type="protein sequence ID" value="KAL3417799.1"/>
    <property type="molecule type" value="Genomic_DNA"/>
</dbReference>
<comment type="caution">
    <text evidence="2">The sequence shown here is derived from an EMBL/GenBank/DDBJ whole genome shotgun (WGS) entry which is preliminary data.</text>
</comment>
<dbReference type="PANTHER" id="PTHR42085:SF2">
    <property type="entry name" value="F-BOX DOMAIN-CONTAINING PROTEIN"/>
    <property type="match status" value="1"/>
</dbReference>
<feature type="compositionally biased region" description="Acidic residues" evidence="1">
    <location>
        <begin position="214"/>
        <end position="234"/>
    </location>
</feature>
<name>A0ABR4P3B4_9HELO</name>
<accession>A0ABR4P3B4</accession>
<dbReference type="InterPro" id="IPR038883">
    <property type="entry name" value="AN11006-like"/>
</dbReference>
<protein>
    <recommendedName>
        <fullName evidence="4">F-box domain-containing protein</fullName>
    </recommendedName>
</protein>
<feature type="region of interest" description="Disordered" evidence="1">
    <location>
        <begin position="213"/>
        <end position="234"/>
    </location>
</feature>
<sequence>MPTSFLSLPSELRNKIYALCLSCERPLIPWNDYNQPDGLALGLLRTNKAIQVEANSIFYASNLFDLSESHPYYVTAFFETIGSRNADRIRHIRLYLPRIEDLDSGHFVLERNDMAIVELVQEYCTNLITLTAYRDIEDDMELILDEVDNQELITEALQQLDAHFRAIPSLQEIILEVHEDGPSSDIRREVESLGWEINVIGFGGTDLLFSDSDSSWDWDEEDDYDDDGYEHDED</sequence>
<keyword evidence="3" id="KW-1185">Reference proteome</keyword>
<dbReference type="Proteomes" id="UP001629113">
    <property type="component" value="Unassembled WGS sequence"/>
</dbReference>
<evidence type="ECO:0000256" key="1">
    <source>
        <dbReference type="SAM" id="MobiDB-lite"/>
    </source>
</evidence>
<proteinExistence type="predicted"/>
<dbReference type="PANTHER" id="PTHR42085">
    <property type="entry name" value="F-BOX DOMAIN-CONTAINING PROTEIN"/>
    <property type="match status" value="1"/>
</dbReference>
<evidence type="ECO:0000313" key="3">
    <source>
        <dbReference type="Proteomes" id="UP001629113"/>
    </source>
</evidence>
<gene>
    <name evidence="2" type="ORF">PVAG01_10809</name>
</gene>
<evidence type="ECO:0000313" key="2">
    <source>
        <dbReference type="EMBL" id="KAL3417799.1"/>
    </source>
</evidence>
<reference evidence="2 3" key="1">
    <citation type="submission" date="2024-06" db="EMBL/GenBank/DDBJ databases">
        <title>Complete genome of Phlyctema vagabunda strain 19-DSS-EL-015.</title>
        <authorList>
            <person name="Fiorenzani C."/>
        </authorList>
    </citation>
    <scope>NUCLEOTIDE SEQUENCE [LARGE SCALE GENOMIC DNA]</scope>
    <source>
        <strain evidence="2 3">19-DSS-EL-015</strain>
    </source>
</reference>
<evidence type="ECO:0008006" key="4">
    <source>
        <dbReference type="Google" id="ProtNLM"/>
    </source>
</evidence>
<organism evidence="2 3">
    <name type="scientific">Phlyctema vagabunda</name>
    <dbReference type="NCBI Taxonomy" id="108571"/>
    <lineage>
        <taxon>Eukaryota</taxon>
        <taxon>Fungi</taxon>
        <taxon>Dikarya</taxon>
        <taxon>Ascomycota</taxon>
        <taxon>Pezizomycotina</taxon>
        <taxon>Leotiomycetes</taxon>
        <taxon>Helotiales</taxon>
        <taxon>Dermateaceae</taxon>
        <taxon>Phlyctema</taxon>
    </lineage>
</organism>